<feature type="chain" id="PRO_5036930903" description="MetA-pathway of phenol degradation" evidence="1">
    <location>
        <begin position="27"/>
        <end position="231"/>
    </location>
</feature>
<keyword evidence="3" id="KW-1185">Reference proteome</keyword>
<dbReference type="AlphaFoldDB" id="A0A939G6K4"/>
<accession>A0A939G6K4</accession>
<organism evidence="2 3">
    <name type="scientific">Fibrella aquatilis</name>
    <dbReference type="NCBI Taxonomy" id="2817059"/>
    <lineage>
        <taxon>Bacteria</taxon>
        <taxon>Pseudomonadati</taxon>
        <taxon>Bacteroidota</taxon>
        <taxon>Cytophagia</taxon>
        <taxon>Cytophagales</taxon>
        <taxon>Spirosomataceae</taxon>
        <taxon>Fibrella</taxon>
    </lineage>
</organism>
<evidence type="ECO:0000313" key="2">
    <source>
        <dbReference type="EMBL" id="MBO0931970.1"/>
    </source>
</evidence>
<comment type="caution">
    <text evidence="2">The sequence shown here is derived from an EMBL/GenBank/DDBJ whole genome shotgun (WGS) entry which is preliminary data.</text>
</comment>
<feature type="signal peptide" evidence="1">
    <location>
        <begin position="1"/>
        <end position="26"/>
    </location>
</feature>
<evidence type="ECO:0000313" key="3">
    <source>
        <dbReference type="Proteomes" id="UP000664795"/>
    </source>
</evidence>
<reference evidence="2 3" key="1">
    <citation type="submission" date="2021-03" db="EMBL/GenBank/DDBJ databases">
        <title>Fibrella sp. HMF5036 genome sequencing and assembly.</title>
        <authorList>
            <person name="Kang H."/>
            <person name="Kim H."/>
            <person name="Bae S."/>
            <person name="Joh K."/>
        </authorList>
    </citation>
    <scope>NUCLEOTIDE SEQUENCE [LARGE SCALE GENOMIC DNA]</scope>
    <source>
        <strain evidence="2 3">HMF5036</strain>
    </source>
</reference>
<dbReference type="Proteomes" id="UP000664795">
    <property type="component" value="Unassembled WGS sequence"/>
</dbReference>
<keyword evidence="1" id="KW-0732">Signal</keyword>
<protein>
    <recommendedName>
        <fullName evidence="4">MetA-pathway of phenol degradation</fullName>
    </recommendedName>
</protein>
<dbReference type="EMBL" id="JAFMYU010000009">
    <property type="protein sequence ID" value="MBO0931970.1"/>
    <property type="molecule type" value="Genomic_DNA"/>
</dbReference>
<proteinExistence type="predicted"/>
<evidence type="ECO:0000256" key="1">
    <source>
        <dbReference type="SAM" id="SignalP"/>
    </source>
</evidence>
<dbReference type="RefSeq" id="WP_207335938.1">
    <property type="nucleotide sequence ID" value="NZ_JAFMYU010000009.1"/>
</dbReference>
<sequence length="231" mass="25937">MNGFGVRLSWRVLLLAGLMRTGTLFAQKQLDTSRILPPNPPVGLEVLVGTRYLNTQLTIRKPFTPTSRLAFFNVTISNGSYGNERGQTEFLSQSYICIELLKGLSIAPGVVTNYITGFRPTLGLNYVITQPSWSAVLLPRIDLRDERNVELFALVDYKPQLSERLSGYVRLQGLLNAATHPANHSRSYVFGRLGIGRKPYTIGLGLNYDNYGPERRQYVSYGLFARVDLFN</sequence>
<gene>
    <name evidence="2" type="ORF">J2I48_13250</name>
</gene>
<evidence type="ECO:0008006" key="4">
    <source>
        <dbReference type="Google" id="ProtNLM"/>
    </source>
</evidence>
<name>A0A939G6K4_9BACT</name>